<dbReference type="PANTHER" id="PTHR45969">
    <property type="entry name" value="RING ZINC FINGER PROTEIN-RELATED"/>
    <property type="match status" value="1"/>
</dbReference>
<feature type="region of interest" description="Disordered" evidence="5">
    <location>
        <begin position="53"/>
        <end position="72"/>
    </location>
</feature>
<comment type="caution">
    <text evidence="13">The sequence shown here is derived from an EMBL/GenBank/DDBJ whole genome shotgun (WGS) entry which is preliminary data.</text>
</comment>
<dbReference type="EMBL" id="BSEH01000170">
    <property type="protein sequence ID" value="GLJ57685.1"/>
    <property type="molecule type" value="Genomic_DNA"/>
</dbReference>
<keyword evidence="3" id="KW-0862">Zinc</keyword>
<keyword evidence="14" id="KW-1185">Reference proteome</keyword>
<dbReference type="EMBL" id="BSEH01000170">
    <property type="protein sequence ID" value="GLJ57680.1"/>
    <property type="molecule type" value="Genomic_DNA"/>
</dbReference>
<evidence type="ECO:0000256" key="4">
    <source>
        <dbReference type="PROSITE-ProRule" id="PRU00175"/>
    </source>
</evidence>
<dbReference type="EMBL" id="BSEH01000170">
    <property type="protein sequence ID" value="GLJ57683.1"/>
    <property type="molecule type" value="Genomic_DNA"/>
</dbReference>
<evidence type="ECO:0000259" key="6">
    <source>
        <dbReference type="PROSITE" id="PS50089"/>
    </source>
</evidence>
<dbReference type="GO" id="GO:0008270">
    <property type="term" value="F:zinc ion binding"/>
    <property type="evidence" value="ECO:0007669"/>
    <property type="project" value="UniProtKB-KW"/>
</dbReference>
<feature type="region of interest" description="Disordered" evidence="5">
    <location>
        <begin position="177"/>
        <end position="225"/>
    </location>
</feature>
<evidence type="ECO:0000313" key="11">
    <source>
        <dbReference type="EMBL" id="GLJ57683.1"/>
    </source>
</evidence>
<dbReference type="InterPro" id="IPR013083">
    <property type="entry name" value="Znf_RING/FYVE/PHD"/>
</dbReference>
<evidence type="ECO:0000256" key="5">
    <source>
        <dbReference type="SAM" id="MobiDB-lite"/>
    </source>
</evidence>
<dbReference type="SUPFAM" id="SSF57850">
    <property type="entry name" value="RING/U-box"/>
    <property type="match status" value="1"/>
</dbReference>
<dbReference type="GO" id="GO:0061630">
    <property type="term" value="F:ubiquitin protein ligase activity"/>
    <property type="evidence" value="ECO:0007669"/>
    <property type="project" value="TreeGrafter"/>
</dbReference>
<dbReference type="EMBL" id="BSEH01000170">
    <property type="protein sequence ID" value="GLJ57679.1"/>
    <property type="molecule type" value="Genomic_DNA"/>
</dbReference>
<dbReference type="PANTHER" id="PTHR45969:SF69">
    <property type="entry name" value="FINGER DOMAIN PROTEIN, PUTATIVE (AFU_ORTHOLOGUE AFUA_3G12190)-RELATED"/>
    <property type="match status" value="1"/>
</dbReference>
<evidence type="ECO:0000256" key="3">
    <source>
        <dbReference type="ARBA" id="ARBA00022833"/>
    </source>
</evidence>
<dbReference type="Proteomes" id="UP001234787">
    <property type="component" value="Unassembled WGS sequence"/>
</dbReference>
<accession>A0AAD3RQG4</accession>
<evidence type="ECO:0000313" key="10">
    <source>
        <dbReference type="EMBL" id="GLJ57682.1"/>
    </source>
</evidence>
<dbReference type="EMBL" id="BSEH01000170">
    <property type="protein sequence ID" value="GLJ57681.1"/>
    <property type="molecule type" value="Genomic_DNA"/>
</dbReference>
<evidence type="ECO:0000313" key="13">
    <source>
        <dbReference type="EMBL" id="GLJ57685.1"/>
    </source>
</evidence>
<dbReference type="AlphaFoldDB" id="A0AAD3RQG4"/>
<gene>
    <name evidence="7" type="ORF">SUGI_1362480</name>
    <name evidence="8" type="ORF">SUGI_1362490</name>
    <name evidence="9" type="ORF">SUGI_1362500</name>
    <name evidence="10" type="ORF">SUGI_1362510</name>
    <name evidence="11" type="ORF">SUGI_1362530</name>
    <name evidence="12" type="ORF">SUGI_1362600</name>
    <name evidence="13" type="ORF">SUGI_1362620</name>
</gene>
<dbReference type="Gene3D" id="3.30.40.10">
    <property type="entry name" value="Zinc/RING finger domain, C3HC4 (zinc finger)"/>
    <property type="match status" value="1"/>
</dbReference>
<feature type="domain" description="RING-type" evidence="6">
    <location>
        <begin position="99"/>
        <end position="142"/>
    </location>
</feature>
<dbReference type="SMART" id="SM00184">
    <property type="entry name" value="RING"/>
    <property type="match status" value="1"/>
</dbReference>
<evidence type="ECO:0000313" key="9">
    <source>
        <dbReference type="EMBL" id="GLJ57681.1"/>
    </source>
</evidence>
<dbReference type="Pfam" id="PF13639">
    <property type="entry name" value="zf-RING_2"/>
    <property type="match status" value="1"/>
</dbReference>
<protein>
    <recommendedName>
        <fullName evidence="6">RING-type domain-containing protein</fullName>
    </recommendedName>
</protein>
<evidence type="ECO:0000256" key="1">
    <source>
        <dbReference type="ARBA" id="ARBA00022723"/>
    </source>
</evidence>
<evidence type="ECO:0000313" key="14">
    <source>
        <dbReference type="Proteomes" id="UP001234787"/>
    </source>
</evidence>
<feature type="compositionally biased region" description="Basic and acidic residues" evidence="5">
    <location>
        <begin position="53"/>
        <end position="63"/>
    </location>
</feature>
<evidence type="ECO:0000313" key="12">
    <source>
        <dbReference type="EMBL" id="GLJ57684.1"/>
    </source>
</evidence>
<proteinExistence type="predicted"/>
<evidence type="ECO:0000313" key="8">
    <source>
        <dbReference type="EMBL" id="GLJ57680.1"/>
    </source>
</evidence>
<evidence type="ECO:0000256" key="2">
    <source>
        <dbReference type="ARBA" id="ARBA00022771"/>
    </source>
</evidence>
<dbReference type="InterPro" id="IPR001841">
    <property type="entry name" value="Znf_RING"/>
</dbReference>
<organism evidence="13 14">
    <name type="scientific">Cryptomeria japonica</name>
    <name type="common">Japanese cedar</name>
    <name type="synonym">Cupressus japonica</name>
    <dbReference type="NCBI Taxonomy" id="3369"/>
    <lineage>
        <taxon>Eukaryota</taxon>
        <taxon>Viridiplantae</taxon>
        <taxon>Streptophyta</taxon>
        <taxon>Embryophyta</taxon>
        <taxon>Tracheophyta</taxon>
        <taxon>Spermatophyta</taxon>
        <taxon>Pinopsida</taxon>
        <taxon>Pinidae</taxon>
        <taxon>Conifers II</taxon>
        <taxon>Cupressales</taxon>
        <taxon>Cupressaceae</taxon>
        <taxon>Cryptomeria</taxon>
    </lineage>
</organism>
<keyword evidence="1" id="KW-0479">Metal-binding</keyword>
<dbReference type="EMBL" id="BSEH01000170">
    <property type="protein sequence ID" value="GLJ57684.1"/>
    <property type="molecule type" value="Genomic_DNA"/>
</dbReference>
<dbReference type="EMBL" id="BSEH01000170">
    <property type="protein sequence ID" value="GLJ57682.1"/>
    <property type="molecule type" value="Genomic_DNA"/>
</dbReference>
<sequence>MSLTSRYRFDGDFDDDNDDYDYYDDVYYNPLYNERNSIEEEIGDYFDSLDRERQVPSEVDRSRNSPPRPPPTDWVVVDELAPVKIINGSDHLNFDITTCLVCLEDMEAGEEIREMPLCHHLFHSRCLCRWLLERRANCPLCTRRLQEDQGEQKQEPDPPGHFELPSLILEEDITLPTMEEEDDQEPQEEEEEVEPREEAEEAEEAEEEEEEKEVELEEELEPEQENVEIVMDYSVSTFNSFERLLSLRTFKIQNGLNITR</sequence>
<keyword evidence="2 4" id="KW-0863">Zinc-finger</keyword>
<reference evidence="13" key="1">
    <citation type="submission" date="2022-12" db="EMBL/GenBank/DDBJ databases">
        <title>Chromosome-Level Genome Assembly of Japanese Cedar (Cryptomeriajaponica D. Don).</title>
        <authorList>
            <person name="Fujino T."/>
            <person name="Yamaguchi K."/>
            <person name="Yokoyama T."/>
            <person name="Hamanaka T."/>
            <person name="Harazono Y."/>
            <person name="Kamada H."/>
            <person name="Kobayashi W."/>
            <person name="Ujino-Ihara T."/>
            <person name="Uchiyama K."/>
            <person name="Matsumoto A."/>
            <person name="Izuno A."/>
            <person name="Tsumura Y."/>
            <person name="Toyoda A."/>
            <person name="Shigenobu S."/>
            <person name="Moriguchi Y."/>
            <person name="Ueno S."/>
            <person name="Kasahara M."/>
        </authorList>
    </citation>
    <scope>NUCLEOTIDE SEQUENCE</scope>
</reference>
<dbReference type="GO" id="GO:0016567">
    <property type="term" value="P:protein ubiquitination"/>
    <property type="evidence" value="ECO:0007669"/>
    <property type="project" value="TreeGrafter"/>
</dbReference>
<evidence type="ECO:0000313" key="7">
    <source>
        <dbReference type="EMBL" id="GLJ57679.1"/>
    </source>
</evidence>
<dbReference type="PROSITE" id="PS50089">
    <property type="entry name" value="ZF_RING_2"/>
    <property type="match status" value="1"/>
</dbReference>
<name>A0AAD3RQG4_CRYJA</name>